<reference evidence="3" key="1">
    <citation type="submission" date="2022-11" db="UniProtKB">
        <authorList>
            <consortium name="WormBaseParasite"/>
        </authorList>
    </citation>
    <scope>IDENTIFICATION</scope>
</reference>
<protein>
    <submittedName>
        <fullName evidence="3">Uncharacterized protein</fullName>
    </submittedName>
</protein>
<dbReference type="AlphaFoldDB" id="A0A915K709"/>
<dbReference type="WBParaSite" id="nRc.2.0.1.t34495-RA">
    <property type="protein sequence ID" value="nRc.2.0.1.t34495-RA"/>
    <property type="gene ID" value="nRc.2.0.1.g34495"/>
</dbReference>
<keyword evidence="2" id="KW-1185">Reference proteome</keyword>
<sequence>MDCRWRGIGRNESRATHSEREQAMHAIQTTQAGSFAWRYRVHSRGGSRCAVSIHCADRWKAGRFRSQRLEAGISDEG</sequence>
<evidence type="ECO:0000313" key="3">
    <source>
        <dbReference type="WBParaSite" id="nRc.2.0.1.t34495-RA"/>
    </source>
</evidence>
<feature type="region of interest" description="Disordered" evidence="1">
    <location>
        <begin position="1"/>
        <end position="20"/>
    </location>
</feature>
<proteinExistence type="predicted"/>
<organism evidence="2 3">
    <name type="scientific">Romanomermis culicivorax</name>
    <name type="common">Nematode worm</name>
    <dbReference type="NCBI Taxonomy" id="13658"/>
    <lineage>
        <taxon>Eukaryota</taxon>
        <taxon>Metazoa</taxon>
        <taxon>Ecdysozoa</taxon>
        <taxon>Nematoda</taxon>
        <taxon>Enoplea</taxon>
        <taxon>Dorylaimia</taxon>
        <taxon>Mermithida</taxon>
        <taxon>Mermithoidea</taxon>
        <taxon>Mermithidae</taxon>
        <taxon>Romanomermis</taxon>
    </lineage>
</organism>
<dbReference type="Proteomes" id="UP000887565">
    <property type="component" value="Unplaced"/>
</dbReference>
<name>A0A915K709_ROMCU</name>
<accession>A0A915K709</accession>
<evidence type="ECO:0000313" key="2">
    <source>
        <dbReference type="Proteomes" id="UP000887565"/>
    </source>
</evidence>
<evidence type="ECO:0000256" key="1">
    <source>
        <dbReference type="SAM" id="MobiDB-lite"/>
    </source>
</evidence>